<dbReference type="SUPFAM" id="SSF52058">
    <property type="entry name" value="L domain-like"/>
    <property type="match status" value="1"/>
</dbReference>
<keyword evidence="3" id="KW-0812">Transmembrane</keyword>
<gene>
    <name evidence="9" type="primary">ORF27590</name>
</gene>
<name>A0A0B6YJN2_9EUPU</name>
<keyword evidence="8" id="KW-0325">Glycoprotein</keyword>
<evidence type="ECO:0000256" key="3">
    <source>
        <dbReference type="ARBA" id="ARBA00022692"/>
    </source>
</evidence>
<keyword evidence="7" id="KW-0472">Membrane</keyword>
<dbReference type="GO" id="GO:0038023">
    <property type="term" value="F:signaling receptor activity"/>
    <property type="evidence" value="ECO:0007669"/>
    <property type="project" value="TreeGrafter"/>
</dbReference>
<accession>A0A0B6YJN2</accession>
<dbReference type="PROSITE" id="PS51450">
    <property type="entry name" value="LRR"/>
    <property type="match status" value="1"/>
</dbReference>
<dbReference type="EMBL" id="HACG01009548">
    <property type="protein sequence ID" value="CEK56413.1"/>
    <property type="molecule type" value="Transcribed_RNA"/>
</dbReference>
<sequence>YSNTDVVLNCMQLSLTTVTSSWFPRNTTVILLDNNALEDINNSSFTGLADLRVLSVSNNNIQHIQQNAFRGLV</sequence>
<dbReference type="InterPro" id="IPR003591">
    <property type="entry name" value="Leu-rich_rpt_typical-subtyp"/>
</dbReference>
<dbReference type="Gene3D" id="3.80.10.10">
    <property type="entry name" value="Ribonuclease Inhibitor"/>
    <property type="match status" value="1"/>
</dbReference>
<evidence type="ECO:0000256" key="8">
    <source>
        <dbReference type="ARBA" id="ARBA00023180"/>
    </source>
</evidence>
<evidence type="ECO:0000256" key="5">
    <source>
        <dbReference type="ARBA" id="ARBA00022737"/>
    </source>
</evidence>
<dbReference type="PANTHER" id="PTHR24365:SF530">
    <property type="entry name" value="MSTPROX-RELATED"/>
    <property type="match status" value="1"/>
</dbReference>
<keyword evidence="2" id="KW-0433">Leucine-rich repeat</keyword>
<evidence type="ECO:0000256" key="4">
    <source>
        <dbReference type="ARBA" id="ARBA00022729"/>
    </source>
</evidence>
<dbReference type="PANTHER" id="PTHR24365">
    <property type="entry name" value="TOLL-LIKE RECEPTOR"/>
    <property type="match status" value="1"/>
</dbReference>
<evidence type="ECO:0000256" key="1">
    <source>
        <dbReference type="ARBA" id="ARBA00004167"/>
    </source>
</evidence>
<evidence type="ECO:0000256" key="7">
    <source>
        <dbReference type="ARBA" id="ARBA00023136"/>
    </source>
</evidence>
<dbReference type="InterPro" id="IPR032675">
    <property type="entry name" value="LRR_dom_sf"/>
</dbReference>
<evidence type="ECO:0000256" key="6">
    <source>
        <dbReference type="ARBA" id="ARBA00022989"/>
    </source>
</evidence>
<keyword evidence="5" id="KW-0677">Repeat</keyword>
<comment type="subcellular location">
    <subcellularLocation>
        <location evidence="1">Membrane</location>
        <topology evidence="1">Single-pass membrane protein</topology>
    </subcellularLocation>
</comment>
<dbReference type="AlphaFoldDB" id="A0A0B6YJN2"/>
<dbReference type="SMART" id="SM00369">
    <property type="entry name" value="LRR_TYP"/>
    <property type="match status" value="1"/>
</dbReference>
<protein>
    <recommendedName>
        <fullName evidence="10">LRRNT domain-containing protein</fullName>
    </recommendedName>
</protein>
<evidence type="ECO:0000256" key="2">
    <source>
        <dbReference type="ARBA" id="ARBA00022614"/>
    </source>
</evidence>
<feature type="non-terminal residue" evidence="9">
    <location>
        <position position="1"/>
    </location>
</feature>
<dbReference type="GO" id="GO:0007165">
    <property type="term" value="P:signal transduction"/>
    <property type="evidence" value="ECO:0007669"/>
    <property type="project" value="TreeGrafter"/>
</dbReference>
<keyword evidence="6" id="KW-1133">Transmembrane helix</keyword>
<dbReference type="Pfam" id="PF13855">
    <property type="entry name" value="LRR_8"/>
    <property type="match status" value="1"/>
</dbReference>
<proteinExistence type="predicted"/>
<evidence type="ECO:0008006" key="10">
    <source>
        <dbReference type="Google" id="ProtNLM"/>
    </source>
</evidence>
<keyword evidence="4" id="KW-0732">Signal</keyword>
<dbReference type="InterPro" id="IPR001611">
    <property type="entry name" value="Leu-rich_rpt"/>
</dbReference>
<evidence type="ECO:0000313" key="9">
    <source>
        <dbReference type="EMBL" id="CEK56413.1"/>
    </source>
</evidence>
<organism evidence="9">
    <name type="scientific">Arion vulgaris</name>
    <dbReference type="NCBI Taxonomy" id="1028688"/>
    <lineage>
        <taxon>Eukaryota</taxon>
        <taxon>Metazoa</taxon>
        <taxon>Spiralia</taxon>
        <taxon>Lophotrochozoa</taxon>
        <taxon>Mollusca</taxon>
        <taxon>Gastropoda</taxon>
        <taxon>Heterobranchia</taxon>
        <taxon>Euthyneura</taxon>
        <taxon>Panpulmonata</taxon>
        <taxon>Eupulmonata</taxon>
        <taxon>Stylommatophora</taxon>
        <taxon>Helicina</taxon>
        <taxon>Arionoidea</taxon>
        <taxon>Arionidae</taxon>
        <taxon>Arion</taxon>
    </lineage>
</organism>
<dbReference type="GO" id="GO:0005886">
    <property type="term" value="C:plasma membrane"/>
    <property type="evidence" value="ECO:0007669"/>
    <property type="project" value="TreeGrafter"/>
</dbReference>
<feature type="non-terminal residue" evidence="9">
    <location>
        <position position="73"/>
    </location>
</feature>
<reference evidence="9" key="1">
    <citation type="submission" date="2014-12" db="EMBL/GenBank/DDBJ databases">
        <title>Insight into the proteome of Arion vulgaris.</title>
        <authorList>
            <person name="Aradska J."/>
            <person name="Bulat T."/>
            <person name="Smidak R."/>
            <person name="Sarate P."/>
            <person name="Gangsoo J."/>
            <person name="Sialana F."/>
            <person name="Bilban M."/>
            <person name="Lubec G."/>
        </authorList>
    </citation>
    <scope>NUCLEOTIDE SEQUENCE</scope>
    <source>
        <tissue evidence="9">Skin</tissue>
    </source>
</reference>